<name>T0RRJ9_SAPDV</name>
<dbReference type="InterPro" id="IPR009000">
    <property type="entry name" value="Transl_B-barrel_sf"/>
</dbReference>
<feature type="domain" description="Initiation factor eIF2 gamma C-terminal" evidence="5">
    <location>
        <begin position="254"/>
        <end position="313"/>
    </location>
</feature>
<dbReference type="GO" id="GO:0001731">
    <property type="term" value="P:formation of translation preinitiation complex"/>
    <property type="evidence" value="ECO:0007669"/>
    <property type="project" value="TreeGrafter"/>
</dbReference>
<dbReference type="InterPro" id="IPR044127">
    <property type="entry name" value="eIF2g_dom_2"/>
</dbReference>
<dbReference type="eggNOG" id="KOG0466">
    <property type="taxonomic scope" value="Eukaryota"/>
</dbReference>
<dbReference type="SUPFAM" id="SSF50465">
    <property type="entry name" value="EF-Tu/eEF-1alpha/eIF2-gamma C-terminal domain"/>
    <property type="match status" value="1"/>
</dbReference>
<dbReference type="InterPro" id="IPR050543">
    <property type="entry name" value="eIF2G"/>
</dbReference>
<dbReference type="InParanoid" id="T0RRJ9"/>
<evidence type="ECO:0000256" key="2">
    <source>
        <dbReference type="ARBA" id="ARBA00022741"/>
    </source>
</evidence>
<dbReference type="Pfam" id="PF09173">
    <property type="entry name" value="eIF2_C"/>
    <property type="match status" value="1"/>
</dbReference>
<dbReference type="GO" id="GO:0003743">
    <property type="term" value="F:translation initiation factor activity"/>
    <property type="evidence" value="ECO:0007669"/>
    <property type="project" value="UniProtKB-KW"/>
</dbReference>
<dbReference type="GO" id="GO:0005525">
    <property type="term" value="F:GTP binding"/>
    <property type="evidence" value="ECO:0007669"/>
    <property type="project" value="UniProtKB-KW"/>
</dbReference>
<protein>
    <recommendedName>
        <fullName evidence="5">Initiation factor eIF2 gamma C-terminal domain-containing protein</fullName>
    </recommendedName>
</protein>
<dbReference type="GO" id="GO:0005829">
    <property type="term" value="C:cytosol"/>
    <property type="evidence" value="ECO:0007669"/>
    <property type="project" value="TreeGrafter"/>
</dbReference>
<evidence type="ECO:0000256" key="3">
    <source>
        <dbReference type="ARBA" id="ARBA00022917"/>
    </source>
</evidence>
<keyword evidence="4" id="KW-0342">GTP-binding</keyword>
<dbReference type="OMA" id="APWRHTH"/>
<dbReference type="GO" id="GO:0000049">
    <property type="term" value="F:tRNA binding"/>
    <property type="evidence" value="ECO:0007669"/>
    <property type="project" value="InterPro"/>
</dbReference>
<dbReference type="PANTHER" id="PTHR42854">
    <property type="entry name" value="EUKARYOTIC TRANSLATION INITIATION FACTOR 2 SUBUNIT 3 FAMILY MEMBER"/>
    <property type="match status" value="1"/>
</dbReference>
<dbReference type="InterPro" id="IPR015256">
    <property type="entry name" value="eIF2g_C"/>
</dbReference>
<dbReference type="STRING" id="1156394.T0RRJ9"/>
<dbReference type="OrthoDB" id="1045173at2759"/>
<dbReference type="Gene3D" id="2.40.30.10">
    <property type="entry name" value="Translation factors"/>
    <property type="match status" value="2"/>
</dbReference>
<keyword evidence="2" id="KW-0547">Nucleotide-binding</keyword>
<accession>T0RRJ9</accession>
<dbReference type="SUPFAM" id="SSF50447">
    <property type="entry name" value="Translation proteins"/>
    <property type="match status" value="1"/>
</dbReference>
<evidence type="ECO:0000256" key="4">
    <source>
        <dbReference type="ARBA" id="ARBA00023134"/>
    </source>
</evidence>
<dbReference type="EMBL" id="JH767162">
    <property type="protein sequence ID" value="EQC32752.1"/>
    <property type="molecule type" value="Genomic_DNA"/>
</dbReference>
<dbReference type="AlphaFoldDB" id="T0RRJ9"/>
<evidence type="ECO:0000259" key="5">
    <source>
        <dbReference type="Pfam" id="PF09173"/>
    </source>
</evidence>
<evidence type="ECO:0000313" key="6">
    <source>
        <dbReference type="EMBL" id="EQC32752.1"/>
    </source>
</evidence>
<dbReference type="PANTHER" id="PTHR42854:SF3">
    <property type="entry name" value="EUKARYOTIC TRANSLATION INITIATION FACTOR 2 SUBUNIT 3-RELATED"/>
    <property type="match status" value="1"/>
</dbReference>
<organism evidence="6 7">
    <name type="scientific">Saprolegnia diclina (strain VS20)</name>
    <dbReference type="NCBI Taxonomy" id="1156394"/>
    <lineage>
        <taxon>Eukaryota</taxon>
        <taxon>Sar</taxon>
        <taxon>Stramenopiles</taxon>
        <taxon>Oomycota</taxon>
        <taxon>Saprolegniomycetes</taxon>
        <taxon>Saprolegniales</taxon>
        <taxon>Saprolegniaceae</taxon>
        <taxon>Saprolegnia</taxon>
    </lineage>
</organism>
<sequence>MAPCAHDDVSSMLSVGLRGDATAAFVHALTNKPVCRRLAPWRHTHVHIYRHGGALQARAGGRPVDALHDENGRHWTRVRSVSLVDDPHLLLPLQAALVVPSEKDLALRQLCTLPTPTWNTTEAPQMRVLQSFDPNPTGAASATLRGGVAVGAITHGVLRVDDIVELRPGRFVRDVSSGRLRCTPLRTRITALKVASTAVDEAGPSALVRIATTLDPTLTRAHRLMGQVLGLPGTLPPIYMALTVVMDVGSRLMCTKDVVRVHIGATTVDATVLSVAGDGVQLTLAAPVCAHVGETIVLTRRHHARWRTLGHGTLADGEYADMTVA</sequence>
<keyword evidence="3" id="KW-0648">Protein biosynthesis</keyword>
<gene>
    <name evidence="6" type="ORF">SDRG_09724</name>
</gene>
<dbReference type="RefSeq" id="XP_008613896.1">
    <property type="nucleotide sequence ID" value="XM_008615674.1"/>
</dbReference>
<evidence type="ECO:0000256" key="1">
    <source>
        <dbReference type="ARBA" id="ARBA00022540"/>
    </source>
</evidence>
<dbReference type="CDD" id="cd03688">
    <property type="entry name" value="eIF2_gamma_II"/>
    <property type="match status" value="1"/>
</dbReference>
<proteinExistence type="predicted"/>
<keyword evidence="7" id="KW-1185">Reference proteome</keyword>
<evidence type="ECO:0000313" key="7">
    <source>
        <dbReference type="Proteomes" id="UP000030762"/>
    </source>
</evidence>
<dbReference type="GeneID" id="19950451"/>
<keyword evidence="1" id="KW-0396">Initiation factor</keyword>
<dbReference type="InterPro" id="IPR009001">
    <property type="entry name" value="Transl_elong_EF1A/Init_IF2_C"/>
</dbReference>
<dbReference type="VEuPathDB" id="FungiDB:SDRG_09724"/>
<dbReference type="Proteomes" id="UP000030762">
    <property type="component" value="Unassembled WGS sequence"/>
</dbReference>
<reference evidence="6 7" key="1">
    <citation type="submission" date="2012-04" db="EMBL/GenBank/DDBJ databases">
        <title>The Genome Sequence of Saprolegnia declina VS20.</title>
        <authorList>
            <consortium name="The Broad Institute Genome Sequencing Platform"/>
            <person name="Russ C."/>
            <person name="Nusbaum C."/>
            <person name="Tyler B."/>
            <person name="van West P."/>
            <person name="Dieguez-Uribeondo J."/>
            <person name="de Bruijn I."/>
            <person name="Tripathy S."/>
            <person name="Jiang R."/>
            <person name="Young S.K."/>
            <person name="Zeng Q."/>
            <person name="Gargeya S."/>
            <person name="Fitzgerald M."/>
            <person name="Haas B."/>
            <person name="Abouelleil A."/>
            <person name="Alvarado L."/>
            <person name="Arachchi H.M."/>
            <person name="Berlin A."/>
            <person name="Chapman S.B."/>
            <person name="Goldberg J."/>
            <person name="Griggs A."/>
            <person name="Gujja S."/>
            <person name="Hansen M."/>
            <person name="Howarth C."/>
            <person name="Imamovic A."/>
            <person name="Larimer J."/>
            <person name="McCowen C."/>
            <person name="Montmayeur A."/>
            <person name="Murphy C."/>
            <person name="Neiman D."/>
            <person name="Pearson M."/>
            <person name="Priest M."/>
            <person name="Roberts A."/>
            <person name="Saif S."/>
            <person name="Shea T."/>
            <person name="Sisk P."/>
            <person name="Sykes S."/>
            <person name="Wortman J."/>
            <person name="Nusbaum C."/>
            <person name="Birren B."/>
        </authorList>
    </citation>
    <scope>NUCLEOTIDE SEQUENCE [LARGE SCALE GENOMIC DNA]</scope>
    <source>
        <strain evidence="6 7">VS20</strain>
    </source>
</reference>